<protein>
    <submittedName>
        <fullName evidence="1">Helix-turn-helix domain-containing protein</fullName>
    </submittedName>
</protein>
<accession>A0ABV0JH32</accession>
<dbReference type="EMBL" id="JAMPKM010000071">
    <property type="protein sequence ID" value="MEP0821107.1"/>
    <property type="molecule type" value="Genomic_DNA"/>
</dbReference>
<proteinExistence type="predicted"/>
<dbReference type="SUPFAM" id="SSF46689">
    <property type="entry name" value="Homeodomain-like"/>
    <property type="match status" value="1"/>
</dbReference>
<name>A0ABV0JH32_9CYAN</name>
<sequence>MEELAELIRSNPDFRELKRALTVQMVSQGYTYFQIRDVLQVSVGLISKWKQAFEEQGVLGLAFQYQGSTGSLTPSQRLVLRSNFAALGI</sequence>
<dbReference type="InterPro" id="IPR009057">
    <property type="entry name" value="Homeodomain-like_sf"/>
</dbReference>
<evidence type="ECO:0000313" key="1">
    <source>
        <dbReference type="EMBL" id="MEP0821107.1"/>
    </source>
</evidence>
<dbReference type="RefSeq" id="WP_190435145.1">
    <property type="nucleotide sequence ID" value="NZ_JAMPKM010000071.1"/>
</dbReference>
<dbReference type="Proteomes" id="UP001464891">
    <property type="component" value="Unassembled WGS sequence"/>
</dbReference>
<organism evidence="1 2">
    <name type="scientific">Trichocoleus desertorum GB2-A4</name>
    <dbReference type="NCBI Taxonomy" id="2933944"/>
    <lineage>
        <taxon>Bacteria</taxon>
        <taxon>Bacillati</taxon>
        <taxon>Cyanobacteriota</taxon>
        <taxon>Cyanophyceae</taxon>
        <taxon>Leptolyngbyales</taxon>
        <taxon>Trichocoleusaceae</taxon>
        <taxon>Trichocoleus</taxon>
    </lineage>
</organism>
<dbReference type="Pfam" id="PF13384">
    <property type="entry name" value="HTH_23"/>
    <property type="match status" value="1"/>
</dbReference>
<comment type="caution">
    <text evidence="1">The sequence shown here is derived from an EMBL/GenBank/DDBJ whole genome shotgun (WGS) entry which is preliminary data.</text>
</comment>
<evidence type="ECO:0000313" key="2">
    <source>
        <dbReference type="Proteomes" id="UP001464891"/>
    </source>
</evidence>
<keyword evidence="2" id="KW-1185">Reference proteome</keyword>
<gene>
    <name evidence="1" type="ORF">NC998_29115</name>
</gene>
<reference evidence="1 2" key="1">
    <citation type="submission" date="2022-04" db="EMBL/GenBank/DDBJ databases">
        <title>Positive selection, recombination, and allopatry shape intraspecific diversity of widespread and dominant cyanobacteria.</title>
        <authorList>
            <person name="Wei J."/>
            <person name="Shu W."/>
            <person name="Hu C."/>
        </authorList>
    </citation>
    <scope>NUCLEOTIDE SEQUENCE [LARGE SCALE GENOMIC DNA]</scope>
    <source>
        <strain evidence="1 2">GB2-A4</strain>
    </source>
</reference>